<dbReference type="InterPro" id="IPR038063">
    <property type="entry name" value="Transpep_catalytic_dom"/>
</dbReference>
<dbReference type="SUPFAM" id="SSF141523">
    <property type="entry name" value="L,D-transpeptidase catalytic domain-like"/>
    <property type="match status" value="1"/>
</dbReference>
<dbReference type="GO" id="GO:0004180">
    <property type="term" value="F:carboxypeptidase activity"/>
    <property type="evidence" value="ECO:0007669"/>
    <property type="project" value="UniProtKB-ARBA"/>
</dbReference>
<evidence type="ECO:0000256" key="2">
    <source>
        <dbReference type="ARBA" id="ARBA00005992"/>
    </source>
</evidence>
<dbReference type="UniPathway" id="UPA00219"/>
<accession>A0A5K7ZIL4</accession>
<dbReference type="Pfam" id="PF03734">
    <property type="entry name" value="YkuD"/>
    <property type="match status" value="1"/>
</dbReference>
<evidence type="ECO:0000256" key="3">
    <source>
        <dbReference type="ARBA" id="ARBA00022679"/>
    </source>
</evidence>
<dbReference type="InterPro" id="IPR005490">
    <property type="entry name" value="LD_TPept_cat_dom"/>
</dbReference>
<evidence type="ECO:0000256" key="8">
    <source>
        <dbReference type="SAM" id="MobiDB-lite"/>
    </source>
</evidence>
<dbReference type="PANTHER" id="PTHR36699">
    <property type="entry name" value="LD-TRANSPEPTIDASE"/>
    <property type="match status" value="1"/>
</dbReference>
<dbReference type="GO" id="GO:0008360">
    <property type="term" value="P:regulation of cell shape"/>
    <property type="evidence" value="ECO:0007669"/>
    <property type="project" value="UniProtKB-UniRule"/>
</dbReference>
<evidence type="ECO:0000313" key="10">
    <source>
        <dbReference type="EMBL" id="BBO75897.1"/>
    </source>
</evidence>
<dbReference type="KEGG" id="dwd:DSCW_33140"/>
<feature type="active site" description="Proton donor/acceptor" evidence="7">
    <location>
        <position position="79"/>
    </location>
</feature>
<evidence type="ECO:0000256" key="7">
    <source>
        <dbReference type="PROSITE-ProRule" id="PRU01373"/>
    </source>
</evidence>
<evidence type="ECO:0000259" key="9">
    <source>
        <dbReference type="PROSITE" id="PS52029"/>
    </source>
</evidence>
<evidence type="ECO:0000256" key="1">
    <source>
        <dbReference type="ARBA" id="ARBA00004752"/>
    </source>
</evidence>
<dbReference type="PROSITE" id="PS52029">
    <property type="entry name" value="LD_TPASE"/>
    <property type="match status" value="1"/>
</dbReference>
<comment type="similarity">
    <text evidence="2">Belongs to the YkuD family.</text>
</comment>
<keyword evidence="6 7" id="KW-0961">Cell wall biogenesis/degradation</keyword>
<dbReference type="GO" id="GO:0071555">
    <property type="term" value="P:cell wall organization"/>
    <property type="evidence" value="ECO:0007669"/>
    <property type="project" value="UniProtKB-UniRule"/>
</dbReference>
<evidence type="ECO:0000313" key="11">
    <source>
        <dbReference type="Proteomes" id="UP000427769"/>
    </source>
</evidence>
<feature type="active site" description="Nucleophile" evidence="7">
    <location>
        <position position="101"/>
    </location>
</feature>
<dbReference type="EMBL" id="AP021875">
    <property type="protein sequence ID" value="BBO75897.1"/>
    <property type="molecule type" value="Genomic_DNA"/>
</dbReference>
<protein>
    <recommendedName>
        <fullName evidence="9">L,D-TPase catalytic domain-containing protein</fullName>
    </recommendedName>
</protein>
<dbReference type="GO" id="GO:0009252">
    <property type="term" value="P:peptidoglycan biosynthetic process"/>
    <property type="evidence" value="ECO:0007669"/>
    <property type="project" value="UniProtKB-UniPathway"/>
</dbReference>
<keyword evidence="11" id="KW-1185">Reference proteome</keyword>
<comment type="pathway">
    <text evidence="1 7">Cell wall biogenesis; peptidoglycan biosynthesis.</text>
</comment>
<dbReference type="Proteomes" id="UP000427769">
    <property type="component" value="Chromosome"/>
</dbReference>
<evidence type="ECO:0000256" key="4">
    <source>
        <dbReference type="ARBA" id="ARBA00022960"/>
    </source>
</evidence>
<organism evidence="10 11">
    <name type="scientific">Desulfosarcina widdelii</name>
    <dbReference type="NCBI Taxonomy" id="947919"/>
    <lineage>
        <taxon>Bacteria</taxon>
        <taxon>Pseudomonadati</taxon>
        <taxon>Thermodesulfobacteriota</taxon>
        <taxon>Desulfobacteria</taxon>
        <taxon>Desulfobacterales</taxon>
        <taxon>Desulfosarcinaceae</taxon>
        <taxon>Desulfosarcina</taxon>
    </lineage>
</organism>
<keyword evidence="3" id="KW-0808">Transferase</keyword>
<proteinExistence type="inferred from homology"/>
<reference evidence="10 11" key="1">
    <citation type="submission" date="2019-11" db="EMBL/GenBank/DDBJ databases">
        <title>Comparative genomics of hydrocarbon-degrading Desulfosarcina strains.</title>
        <authorList>
            <person name="Watanabe M."/>
            <person name="Kojima H."/>
            <person name="Fukui M."/>
        </authorList>
    </citation>
    <scope>NUCLEOTIDE SEQUENCE [LARGE SCALE GENOMIC DNA]</scope>
    <source>
        <strain evidence="10 11">PP31</strain>
    </source>
</reference>
<dbReference type="PANTHER" id="PTHR36699:SF1">
    <property type="entry name" value="L,D-TRANSPEPTIDASE YAFK-RELATED"/>
    <property type="match status" value="1"/>
</dbReference>
<feature type="domain" description="L,D-TPase catalytic" evidence="9">
    <location>
        <begin position="1"/>
        <end position="125"/>
    </location>
</feature>
<dbReference type="Gene3D" id="2.40.440.10">
    <property type="entry name" value="L,D-transpeptidase catalytic domain-like"/>
    <property type="match status" value="1"/>
</dbReference>
<dbReference type="GO" id="GO:0016740">
    <property type="term" value="F:transferase activity"/>
    <property type="evidence" value="ECO:0007669"/>
    <property type="project" value="UniProtKB-KW"/>
</dbReference>
<feature type="region of interest" description="Disordered" evidence="8">
    <location>
        <begin position="57"/>
        <end position="93"/>
    </location>
</feature>
<dbReference type="CDD" id="cd16913">
    <property type="entry name" value="YkuD_like"/>
    <property type="match status" value="1"/>
</dbReference>
<evidence type="ECO:0000256" key="6">
    <source>
        <dbReference type="ARBA" id="ARBA00023316"/>
    </source>
</evidence>
<dbReference type="AlphaFoldDB" id="A0A5K7ZIL4"/>
<sequence>MLMQGDRVLSVFDIVLGGAPEGDKLEEGDWRTPEGRYTIDWRNPDSRFYKSLHISYPSPKDKRQSAAEGVDPGGMIMVHGYPPEAKTNPEKYEGQDWTDGCIALKNKDMDIVWQAVDDGTPIEIYP</sequence>
<name>A0A5K7ZIL4_9BACT</name>
<keyword evidence="5 7" id="KW-0573">Peptidoglycan synthesis</keyword>
<keyword evidence="4 7" id="KW-0133">Cell shape</keyword>
<evidence type="ECO:0000256" key="5">
    <source>
        <dbReference type="ARBA" id="ARBA00022984"/>
    </source>
</evidence>
<gene>
    <name evidence="10" type="ORF">DSCW_33140</name>
</gene>